<feature type="non-terminal residue" evidence="1">
    <location>
        <position position="1"/>
    </location>
</feature>
<sequence length="53" mass="6492">AHSQRPREGKRFKRRERGKIKQEATFTEDFLRFVTRPRKREVRECFPAWCVNG</sequence>
<reference evidence="1" key="2">
    <citation type="submission" date="2016-06" db="EMBL/GenBank/DDBJ databases">
        <title>The genome of a short-lived fish provides insights into sex chromosome evolution and the genetic control of aging.</title>
        <authorList>
            <person name="Reichwald K."/>
            <person name="Felder M."/>
            <person name="Petzold A."/>
            <person name="Koch P."/>
            <person name="Groth M."/>
            <person name="Platzer M."/>
        </authorList>
    </citation>
    <scope>NUCLEOTIDE SEQUENCE</scope>
    <source>
        <tissue evidence="1">Brain</tissue>
    </source>
</reference>
<evidence type="ECO:0000313" key="1">
    <source>
        <dbReference type="EMBL" id="SBS00733.1"/>
    </source>
</evidence>
<dbReference type="EMBL" id="HAEG01015662">
    <property type="protein sequence ID" value="SBS00733.1"/>
    <property type="molecule type" value="Transcribed_RNA"/>
</dbReference>
<name>A0A1A8R5L9_9TELE</name>
<accession>A0A1A8R5L9</accession>
<dbReference type="AlphaFoldDB" id="A0A1A8R5L9"/>
<gene>
    <name evidence="1" type="primary">Nfu_g_1_023277</name>
</gene>
<proteinExistence type="predicted"/>
<feature type="non-terminal residue" evidence="1">
    <location>
        <position position="53"/>
    </location>
</feature>
<reference evidence="1" key="1">
    <citation type="submission" date="2016-05" db="EMBL/GenBank/DDBJ databases">
        <authorList>
            <person name="Lavstsen T."/>
            <person name="Jespersen J.S."/>
        </authorList>
    </citation>
    <scope>NUCLEOTIDE SEQUENCE</scope>
    <source>
        <tissue evidence="1">Brain</tissue>
    </source>
</reference>
<organism evidence="1">
    <name type="scientific">Nothobranchius pienaari</name>
    <dbReference type="NCBI Taxonomy" id="704102"/>
    <lineage>
        <taxon>Eukaryota</taxon>
        <taxon>Metazoa</taxon>
        <taxon>Chordata</taxon>
        <taxon>Craniata</taxon>
        <taxon>Vertebrata</taxon>
        <taxon>Euteleostomi</taxon>
        <taxon>Actinopterygii</taxon>
        <taxon>Neopterygii</taxon>
        <taxon>Teleostei</taxon>
        <taxon>Neoteleostei</taxon>
        <taxon>Acanthomorphata</taxon>
        <taxon>Ovalentaria</taxon>
        <taxon>Atherinomorphae</taxon>
        <taxon>Cyprinodontiformes</taxon>
        <taxon>Nothobranchiidae</taxon>
        <taxon>Nothobranchius</taxon>
    </lineage>
</organism>
<protein>
    <submittedName>
        <fullName evidence="1">Uncharacterized protein</fullName>
    </submittedName>
</protein>